<evidence type="ECO:0000256" key="1">
    <source>
        <dbReference type="ARBA" id="ARBA00022475"/>
    </source>
</evidence>
<keyword evidence="3" id="KW-0812">Transmembrane</keyword>
<keyword evidence="6 10" id="KW-0862">Zinc</keyword>
<keyword evidence="4" id="KW-0479">Metal-binding</keyword>
<evidence type="ECO:0000256" key="3">
    <source>
        <dbReference type="ARBA" id="ARBA00022692"/>
    </source>
</evidence>
<evidence type="ECO:0000256" key="6">
    <source>
        <dbReference type="ARBA" id="ARBA00022833"/>
    </source>
</evidence>
<organism evidence="12 13">
    <name type="scientific">Lentzea xinjiangensis</name>
    <dbReference type="NCBI Taxonomy" id="402600"/>
    <lineage>
        <taxon>Bacteria</taxon>
        <taxon>Bacillati</taxon>
        <taxon>Actinomycetota</taxon>
        <taxon>Actinomycetes</taxon>
        <taxon>Pseudonocardiales</taxon>
        <taxon>Pseudonocardiaceae</taxon>
        <taxon>Lentzea</taxon>
    </lineage>
</organism>
<dbReference type="PANTHER" id="PTHR43221:SF3">
    <property type="entry name" value="SLL1280 PROTEIN"/>
    <property type="match status" value="1"/>
</dbReference>
<dbReference type="CDD" id="cd07325">
    <property type="entry name" value="M48_Ste24p_like"/>
    <property type="match status" value="1"/>
</dbReference>
<keyword evidence="9" id="KW-0472">Membrane</keyword>
<feature type="domain" description="Peptidase M48" evidence="11">
    <location>
        <begin position="74"/>
        <end position="269"/>
    </location>
</feature>
<keyword evidence="5 10" id="KW-0378">Hydrolase</keyword>
<evidence type="ECO:0000313" key="12">
    <source>
        <dbReference type="EMBL" id="SES31433.1"/>
    </source>
</evidence>
<evidence type="ECO:0000256" key="2">
    <source>
        <dbReference type="ARBA" id="ARBA00022670"/>
    </source>
</evidence>
<dbReference type="Proteomes" id="UP000199352">
    <property type="component" value="Unassembled WGS sequence"/>
</dbReference>
<dbReference type="GO" id="GO:0004222">
    <property type="term" value="F:metalloendopeptidase activity"/>
    <property type="evidence" value="ECO:0007669"/>
    <property type="project" value="InterPro"/>
</dbReference>
<dbReference type="Pfam" id="PF01435">
    <property type="entry name" value="Peptidase_M48"/>
    <property type="match status" value="1"/>
</dbReference>
<keyword evidence="13" id="KW-1185">Reference proteome</keyword>
<keyword evidence="2 10" id="KW-0645">Protease</keyword>
<evidence type="ECO:0000256" key="4">
    <source>
        <dbReference type="ARBA" id="ARBA00022723"/>
    </source>
</evidence>
<reference evidence="13" key="1">
    <citation type="submission" date="2016-10" db="EMBL/GenBank/DDBJ databases">
        <authorList>
            <person name="Varghese N."/>
            <person name="Submissions S."/>
        </authorList>
    </citation>
    <scope>NUCLEOTIDE SEQUENCE [LARGE SCALE GENOMIC DNA]</scope>
    <source>
        <strain evidence="13">CGMCC 4.3525</strain>
    </source>
</reference>
<keyword evidence="7" id="KW-1133">Transmembrane helix</keyword>
<dbReference type="STRING" id="402600.SAMN05216188_13242"/>
<accession>A0A1H9WD86</accession>
<evidence type="ECO:0000259" key="11">
    <source>
        <dbReference type="Pfam" id="PF01435"/>
    </source>
</evidence>
<keyword evidence="1" id="KW-1003">Cell membrane</keyword>
<dbReference type="InterPro" id="IPR050083">
    <property type="entry name" value="HtpX_protease"/>
</dbReference>
<protein>
    <submittedName>
        <fullName evidence="12">Zn-dependent protease with chaperone function</fullName>
    </submittedName>
</protein>
<proteinExistence type="inferred from homology"/>
<dbReference type="PANTHER" id="PTHR43221">
    <property type="entry name" value="PROTEASE HTPX"/>
    <property type="match status" value="1"/>
</dbReference>
<evidence type="ECO:0000256" key="7">
    <source>
        <dbReference type="ARBA" id="ARBA00022989"/>
    </source>
</evidence>
<evidence type="ECO:0000256" key="5">
    <source>
        <dbReference type="ARBA" id="ARBA00022801"/>
    </source>
</evidence>
<dbReference type="GO" id="GO:0046872">
    <property type="term" value="F:metal ion binding"/>
    <property type="evidence" value="ECO:0007669"/>
    <property type="project" value="UniProtKB-KW"/>
</dbReference>
<dbReference type="GO" id="GO:0006508">
    <property type="term" value="P:proteolysis"/>
    <property type="evidence" value="ECO:0007669"/>
    <property type="project" value="UniProtKB-KW"/>
</dbReference>
<comment type="similarity">
    <text evidence="10">Belongs to the peptidase M48 family.</text>
</comment>
<evidence type="ECO:0000313" key="13">
    <source>
        <dbReference type="Proteomes" id="UP000199352"/>
    </source>
</evidence>
<sequence>MSNLGGVTGDIEQSSRVRFPGISPRAYEHPADRGALAVLRAVPAVAPVLKAVAAAFSERGERLLQLASSVRVGPKQYPQLDRIRNEVAAAFDLEPVPELYVQRHPVEAAWTSGIDTPFIVLTTGLVDLLDNESLRFVIGHEMGHVMSGHALYNTLLRRLIGLQQSFAWVPAGALAMRAVIAALREWQRKTELSCDRAGLLACQDPQAALRAHVALAGDLGGQVDIAEFLAQAREYEEVEDIRDSILKLLHTEERSHPLVVVRAAELQRWSASEEYREILTGTYARREDDRPANNLTDDVKSAARSYKESMGNSADPLIKTINDIGEAVMGAAGKVWSKVAPNGAAE</sequence>
<evidence type="ECO:0000256" key="8">
    <source>
        <dbReference type="ARBA" id="ARBA00023049"/>
    </source>
</evidence>
<gene>
    <name evidence="12" type="ORF">SAMN05216188_13242</name>
</gene>
<evidence type="ECO:0000256" key="10">
    <source>
        <dbReference type="RuleBase" id="RU003983"/>
    </source>
</evidence>
<evidence type="ECO:0000256" key="9">
    <source>
        <dbReference type="ARBA" id="ARBA00023136"/>
    </source>
</evidence>
<dbReference type="AlphaFoldDB" id="A0A1H9WD86"/>
<name>A0A1H9WD86_9PSEU</name>
<dbReference type="InterPro" id="IPR001915">
    <property type="entry name" value="Peptidase_M48"/>
</dbReference>
<keyword evidence="8 10" id="KW-0482">Metalloprotease</keyword>
<dbReference type="Gene3D" id="3.30.2010.10">
    <property type="entry name" value="Metalloproteases ('zincins'), catalytic domain"/>
    <property type="match status" value="1"/>
</dbReference>
<comment type="cofactor">
    <cofactor evidence="10">
        <name>Zn(2+)</name>
        <dbReference type="ChEBI" id="CHEBI:29105"/>
    </cofactor>
    <text evidence="10">Binds 1 zinc ion per subunit.</text>
</comment>
<dbReference type="EMBL" id="FOFR01000032">
    <property type="protein sequence ID" value="SES31433.1"/>
    <property type="molecule type" value="Genomic_DNA"/>
</dbReference>